<evidence type="ECO:0000313" key="11">
    <source>
        <dbReference type="EMBL" id="ABC30653.1"/>
    </source>
</evidence>
<evidence type="ECO:0000256" key="1">
    <source>
        <dbReference type="ARBA" id="ARBA00004377"/>
    </source>
</evidence>
<protein>
    <recommendedName>
        <fullName evidence="9">Type II secretion system protein I</fullName>
        <shortName evidence="9">T2SS minor pseudopilin I</shortName>
    </recommendedName>
</protein>
<evidence type="ECO:0000313" key="12">
    <source>
        <dbReference type="Proteomes" id="UP000000238"/>
    </source>
</evidence>
<evidence type="ECO:0000256" key="9">
    <source>
        <dbReference type="RuleBase" id="RU368030"/>
    </source>
</evidence>
<keyword evidence="4 9" id="KW-0488">Methylation</keyword>
<dbReference type="Gene3D" id="3.30.1300.30">
    <property type="entry name" value="GSPII I/J protein-like"/>
    <property type="match status" value="1"/>
</dbReference>
<dbReference type="KEGG" id="hch:HCH_03932"/>
<keyword evidence="5 9" id="KW-0997">Cell inner membrane</keyword>
<comment type="subcellular location">
    <subcellularLocation>
        <location evidence="1 9">Cell inner membrane</location>
        <topology evidence="1 9">Single-pass membrane protein</topology>
    </subcellularLocation>
</comment>
<keyword evidence="7" id="KW-1133">Transmembrane helix</keyword>
<dbReference type="GO" id="GO:0005886">
    <property type="term" value="C:plasma membrane"/>
    <property type="evidence" value="ECO:0007669"/>
    <property type="project" value="UniProtKB-SubCell"/>
</dbReference>
<dbReference type="Proteomes" id="UP000000238">
    <property type="component" value="Chromosome"/>
</dbReference>
<dbReference type="GO" id="GO:0015628">
    <property type="term" value="P:protein secretion by the type II secretion system"/>
    <property type="evidence" value="ECO:0007669"/>
    <property type="project" value="UniProtKB-UniRule"/>
</dbReference>
<evidence type="ECO:0000256" key="7">
    <source>
        <dbReference type="ARBA" id="ARBA00022989"/>
    </source>
</evidence>
<evidence type="ECO:0000256" key="8">
    <source>
        <dbReference type="ARBA" id="ARBA00023136"/>
    </source>
</evidence>
<dbReference type="SUPFAM" id="SSF54523">
    <property type="entry name" value="Pili subunits"/>
    <property type="match status" value="1"/>
</dbReference>
<keyword evidence="8" id="KW-0472">Membrane</keyword>
<dbReference type="PANTHER" id="PTHR38779">
    <property type="entry name" value="TYPE II SECRETION SYSTEM PROTEIN I-RELATED"/>
    <property type="match status" value="1"/>
</dbReference>
<evidence type="ECO:0000256" key="6">
    <source>
        <dbReference type="ARBA" id="ARBA00022692"/>
    </source>
</evidence>
<organism evidence="11 12">
    <name type="scientific">Hahella chejuensis (strain KCTC 2396)</name>
    <dbReference type="NCBI Taxonomy" id="349521"/>
    <lineage>
        <taxon>Bacteria</taxon>
        <taxon>Pseudomonadati</taxon>
        <taxon>Pseudomonadota</taxon>
        <taxon>Gammaproteobacteria</taxon>
        <taxon>Oceanospirillales</taxon>
        <taxon>Hahellaceae</taxon>
        <taxon>Hahella</taxon>
    </lineage>
</organism>
<sequence length="137" mass="15378">MMKMLKPLRRSPQRRAEGFTLLEVLVALLIFSISVAALVRGMTQIVKQTEQLELKTFAAWIADNAYTELAIAENFPAVGEKKKTVEYASRTWRVVEKVIATPNPQMRKVEIQVLIADTANLSERQVLSVTSFIGNNS</sequence>
<name>Q2SFC1_HAHCH</name>
<gene>
    <name evidence="11" type="primary">gspI</name>
    <name evidence="11" type="ordered locus">HCH_03932</name>
</gene>
<dbReference type="NCBIfam" id="TIGR01707">
    <property type="entry name" value="gspI"/>
    <property type="match status" value="1"/>
</dbReference>
<dbReference type="InterPro" id="IPR045584">
    <property type="entry name" value="Pilin-like"/>
</dbReference>
<dbReference type="eggNOG" id="COG2165">
    <property type="taxonomic scope" value="Bacteria"/>
</dbReference>
<keyword evidence="6" id="KW-0812">Transmembrane</keyword>
<dbReference type="InterPro" id="IPR003413">
    <property type="entry name" value="T2SS_GspI_C"/>
</dbReference>
<dbReference type="EMBL" id="CP000155">
    <property type="protein sequence ID" value="ABC30653.1"/>
    <property type="molecule type" value="Genomic_DNA"/>
</dbReference>
<keyword evidence="12" id="KW-1185">Reference proteome</keyword>
<dbReference type="HOGENOM" id="CLU_121289_5_0_6"/>
<feature type="domain" description="Type II secretion system protein GspI C-terminal" evidence="10">
    <location>
        <begin position="52"/>
        <end position="133"/>
    </location>
</feature>
<comment type="PTM">
    <text evidence="9">Cleaved by prepilin peptidase.</text>
</comment>
<evidence type="ECO:0000256" key="4">
    <source>
        <dbReference type="ARBA" id="ARBA00022481"/>
    </source>
</evidence>
<dbReference type="GO" id="GO:0015627">
    <property type="term" value="C:type II protein secretion system complex"/>
    <property type="evidence" value="ECO:0007669"/>
    <property type="project" value="UniProtKB-UniRule"/>
</dbReference>
<evidence type="ECO:0000256" key="2">
    <source>
        <dbReference type="ARBA" id="ARBA00008358"/>
    </source>
</evidence>
<keyword evidence="3" id="KW-1003">Cell membrane</keyword>
<comment type="similarity">
    <text evidence="2 9">Belongs to the GSP I family.</text>
</comment>
<comment type="subunit">
    <text evidence="9">Type II secretion is composed of four main components: the outer membrane complex, the inner membrane complex, the cytoplasmic secretion ATPase and the periplasm-spanning pseudopilus.</text>
</comment>
<dbReference type="NCBIfam" id="TIGR02532">
    <property type="entry name" value="IV_pilin_GFxxxE"/>
    <property type="match status" value="1"/>
</dbReference>
<dbReference type="Pfam" id="PF02501">
    <property type="entry name" value="T2SSI"/>
    <property type="match status" value="1"/>
</dbReference>
<proteinExistence type="inferred from homology"/>
<reference evidence="11 12" key="1">
    <citation type="journal article" date="2005" name="Nucleic Acids Res.">
        <title>Genomic blueprint of Hahella chejuensis, a marine microbe producing an algicidal agent.</title>
        <authorList>
            <person name="Jeong H."/>
            <person name="Yim J.H."/>
            <person name="Lee C."/>
            <person name="Choi S.-H."/>
            <person name="Park Y.K."/>
            <person name="Yoon S.H."/>
            <person name="Hur C.-G."/>
            <person name="Kang H.-Y."/>
            <person name="Kim D."/>
            <person name="Lee H.H."/>
            <person name="Park K.H."/>
            <person name="Park S.-H."/>
            <person name="Park H.-S."/>
            <person name="Lee H.K."/>
            <person name="Oh T.K."/>
            <person name="Kim J.F."/>
        </authorList>
    </citation>
    <scope>NUCLEOTIDE SEQUENCE [LARGE SCALE GENOMIC DNA]</scope>
    <source>
        <strain evidence="11 12">KCTC 2396</strain>
    </source>
</reference>
<evidence type="ECO:0000256" key="5">
    <source>
        <dbReference type="ARBA" id="ARBA00022519"/>
    </source>
</evidence>
<evidence type="ECO:0000259" key="10">
    <source>
        <dbReference type="Pfam" id="PF02501"/>
    </source>
</evidence>
<dbReference type="PANTHER" id="PTHR38779:SF2">
    <property type="entry name" value="TYPE II SECRETION SYSTEM PROTEIN I-RELATED"/>
    <property type="match status" value="1"/>
</dbReference>
<dbReference type="PROSITE" id="PS00409">
    <property type="entry name" value="PROKAR_NTER_METHYL"/>
    <property type="match status" value="1"/>
</dbReference>
<dbReference type="STRING" id="349521.HCH_03932"/>
<dbReference type="InterPro" id="IPR012902">
    <property type="entry name" value="N_methyl_site"/>
</dbReference>
<dbReference type="InterPro" id="IPR010052">
    <property type="entry name" value="T2SS_protein-GspI"/>
</dbReference>
<evidence type="ECO:0000256" key="3">
    <source>
        <dbReference type="ARBA" id="ARBA00022475"/>
    </source>
</evidence>
<comment type="function">
    <text evidence="9">Component of the type II secretion system required for the energy-dependent secretion of extracellular factors such as proteases and toxins from the periplasm.</text>
</comment>
<dbReference type="AlphaFoldDB" id="Q2SFC1"/>
<dbReference type="Pfam" id="PF07963">
    <property type="entry name" value="N_methyl"/>
    <property type="match status" value="1"/>
</dbReference>
<accession>Q2SFC1</accession>